<feature type="domain" description="Beta-galactosidase galactose-binding" evidence="3">
    <location>
        <begin position="108"/>
        <end position="147"/>
    </location>
</feature>
<organism evidence="4 5">
    <name type="scientific">Taxus chinensis</name>
    <name type="common">Chinese yew</name>
    <name type="synonym">Taxus wallichiana var. chinensis</name>
    <dbReference type="NCBI Taxonomy" id="29808"/>
    <lineage>
        <taxon>Eukaryota</taxon>
        <taxon>Viridiplantae</taxon>
        <taxon>Streptophyta</taxon>
        <taxon>Embryophyta</taxon>
        <taxon>Tracheophyta</taxon>
        <taxon>Spermatophyta</taxon>
        <taxon>Pinopsida</taxon>
        <taxon>Pinidae</taxon>
        <taxon>Conifers II</taxon>
        <taxon>Cupressales</taxon>
        <taxon>Taxaceae</taxon>
        <taxon>Taxus</taxon>
    </lineage>
</organism>
<evidence type="ECO:0000256" key="2">
    <source>
        <dbReference type="ARBA" id="ARBA00023295"/>
    </source>
</evidence>
<dbReference type="GO" id="GO:0004553">
    <property type="term" value="F:hydrolase activity, hydrolyzing O-glycosyl compounds"/>
    <property type="evidence" value="ECO:0007669"/>
    <property type="project" value="InterPro"/>
</dbReference>
<evidence type="ECO:0000313" key="5">
    <source>
        <dbReference type="Proteomes" id="UP000824469"/>
    </source>
</evidence>
<feature type="non-terminal residue" evidence="4">
    <location>
        <position position="181"/>
    </location>
</feature>
<dbReference type="EMBL" id="JAHRHJ020000010">
    <property type="protein sequence ID" value="KAH9296781.1"/>
    <property type="molecule type" value="Genomic_DNA"/>
</dbReference>
<dbReference type="InterPro" id="IPR048913">
    <property type="entry name" value="BetaGal_gal-bd"/>
</dbReference>
<keyword evidence="5" id="KW-1185">Reference proteome</keyword>
<dbReference type="Pfam" id="PF21467">
    <property type="entry name" value="BetaGal_gal-bd"/>
    <property type="match status" value="1"/>
</dbReference>
<sequence>VHIDEGEPLSKKKTQVYLHVETRGHALHVFVNGKFAGIQTRSYNNSSFTMHLPITLKVGTNEIALLSVTVVWQNYGPFFDTWEAGINGPVMILGLKNGTKELTFHKWYYQTKFTASKGDNAVALDLSTMSKGQARVNGHHIGHYFPSFKAPTDGCSDSCDYRGTYSPANCATNCGKLSQEW</sequence>
<accession>A0AA38C817</accession>
<dbReference type="AlphaFoldDB" id="A0AA38C817"/>
<dbReference type="OMA" id="WINGGSI"/>
<dbReference type="PANTHER" id="PTHR23421">
    <property type="entry name" value="BETA-GALACTOSIDASE RELATED"/>
    <property type="match status" value="1"/>
</dbReference>
<keyword evidence="1" id="KW-0378">Hydrolase</keyword>
<name>A0AA38C817_TAXCH</name>
<dbReference type="SUPFAM" id="SSF49785">
    <property type="entry name" value="Galactose-binding domain-like"/>
    <property type="match status" value="2"/>
</dbReference>
<evidence type="ECO:0000313" key="4">
    <source>
        <dbReference type="EMBL" id="KAH9296781.1"/>
    </source>
</evidence>
<dbReference type="Gene3D" id="2.60.120.260">
    <property type="entry name" value="Galactose-binding domain-like"/>
    <property type="match status" value="2"/>
</dbReference>
<evidence type="ECO:0000256" key="1">
    <source>
        <dbReference type="ARBA" id="ARBA00022801"/>
    </source>
</evidence>
<dbReference type="InterPro" id="IPR001944">
    <property type="entry name" value="Glycoside_Hdrlase_35"/>
</dbReference>
<protein>
    <recommendedName>
        <fullName evidence="3">Beta-galactosidase galactose-binding domain-containing protein</fullName>
    </recommendedName>
</protein>
<dbReference type="Proteomes" id="UP000824469">
    <property type="component" value="Unassembled WGS sequence"/>
</dbReference>
<dbReference type="GO" id="GO:0005975">
    <property type="term" value="P:carbohydrate metabolic process"/>
    <property type="evidence" value="ECO:0007669"/>
    <property type="project" value="InterPro"/>
</dbReference>
<comment type="caution">
    <text evidence="4">The sequence shown here is derived from an EMBL/GenBank/DDBJ whole genome shotgun (WGS) entry which is preliminary data.</text>
</comment>
<reference evidence="4 5" key="1">
    <citation type="journal article" date="2021" name="Nat. Plants">
        <title>The Taxus genome provides insights into paclitaxel biosynthesis.</title>
        <authorList>
            <person name="Xiong X."/>
            <person name="Gou J."/>
            <person name="Liao Q."/>
            <person name="Li Y."/>
            <person name="Zhou Q."/>
            <person name="Bi G."/>
            <person name="Li C."/>
            <person name="Du R."/>
            <person name="Wang X."/>
            <person name="Sun T."/>
            <person name="Guo L."/>
            <person name="Liang H."/>
            <person name="Lu P."/>
            <person name="Wu Y."/>
            <person name="Zhang Z."/>
            <person name="Ro D.K."/>
            <person name="Shang Y."/>
            <person name="Huang S."/>
            <person name="Yan J."/>
        </authorList>
    </citation>
    <scope>NUCLEOTIDE SEQUENCE [LARGE SCALE GENOMIC DNA]</scope>
    <source>
        <strain evidence="4">Ta-2019</strain>
    </source>
</reference>
<evidence type="ECO:0000259" key="3">
    <source>
        <dbReference type="Pfam" id="PF21467"/>
    </source>
</evidence>
<gene>
    <name evidence="4" type="ORF">KI387_028463</name>
</gene>
<keyword evidence="2" id="KW-0326">Glycosidase</keyword>
<proteinExistence type="predicted"/>
<dbReference type="InterPro" id="IPR008979">
    <property type="entry name" value="Galactose-bd-like_sf"/>
</dbReference>